<dbReference type="Gene3D" id="2.30.29.80">
    <property type="match status" value="1"/>
</dbReference>
<evidence type="ECO:0000313" key="4">
    <source>
        <dbReference type="Proteomes" id="UP000295511"/>
    </source>
</evidence>
<accession>A0A4R5KKI2</accession>
<name>A0A4R5KKI2_9MICC</name>
<reference evidence="3 4" key="1">
    <citation type="submission" date="2019-03" db="EMBL/GenBank/DDBJ databases">
        <title>Whole genome sequence of Arthrobacter sp JH1-1.</title>
        <authorList>
            <person name="Trinh H.N."/>
        </authorList>
    </citation>
    <scope>NUCLEOTIDE SEQUENCE [LARGE SCALE GENOMIC DNA]</scope>
    <source>
        <strain evidence="3 4">JH1-1</strain>
    </source>
</reference>
<dbReference type="OrthoDB" id="9802792at2"/>
<protein>
    <submittedName>
        <fullName evidence="3">DUF1508 domain-containing protein</fullName>
    </submittedName>
</protein>
<proteinExistence type="predicted"/>
<dbReference type="SUPFAM" id="SSF160113">
    <property type="entry name" value="YegP-like"/>
    <property type="match status" value="1"/>
</dbReference>
<dbReference type="Pfam" id="PF07411">
    <property type="entry name" value="DUF1508"/>
    <property type="match status" value="1"/>
</dbReference>
<dbReference type="InterPro" id="IPR010879">
    <property type="entry name" value="DUF1508"/>
</dbReference>
<keyword evidence="4" id="KW-1185">Reference proteome</keyword>
<evidence type="ECO:0000259" key="2">
    <source>
        <dbReference type="Pfam" id="PF07411"/>
    </source>
</evidence>
<evidence type="ECO:0000313" key="3">
    <source>
        <dbReference type="EMBL" id="TDF96063.1"/>
    </source>
</evidence>
<dbReference type="RefSeq" id="WP_133204249.1">
    <property type="nucleotide sequence ID" value="NZ_SMRU01000011.1"/>
</dbReference>
<evidence type="ECO:0000256" key="1">
    <source>
        <dbReference type="SAM" id="MobiDB-lite"/>
    </source>
</evidence>
<feature type="domain" description="DUF1508" evidence="2">
    <location>
        <begin position="11"/>
        <end position="55"/>
    </location>
</feature>
<sequence length="117" mass="12202">MAGTFEVFVDADSLFRFRLISPNGAVIAVSAAFPDKPGVAAGIRDARECAGTGLVTDLCPQPAVARPTAPRSVAPAVVSEACDTRLKLDGRAVDEHGHPRPKKPRRAAAIARWTGAA</sequence>
<dbReference type="Proteomes" id="UP000295511">
    <property type="component" value="Unassembled WGS sequence"/>
</dbReference>
<dbReference type="EMBL" id="SMRU01000011">
    <property type="protein sequence ID" value="TDF96063.1"/>
    <property type="molecule type" value="Genomic_DNA"/>
</dbReference>
<dbReference type="InterPro" id="IPR036913">
    <property type="entry name" value="YegP-like_sf"/>
</dbReference>
<dbReference type="AlphaFoldDB" id="A0A4R5KKI2"/>
<comment type="caution">
    <text evidence="3">The sequence shown here is derived from an EMBL/GenBank/DDBJ whole genome shotgun (WGS) entry which is preliminary data.</text>
</comment>
<feature type="compositionally biased region" description="Low complexity" evidence="1">
    <location>
        <begin position="107"/>
        <end position="117"/>
    </location>
</feature>
<gene>
    <name evidence="3" type="ORF">E1809_10865</name>
</gene>
<feature type="region of interest" description="Disordered" evidence="1">
    <location>
        <begin position="90"/>
        <end position="117"/>
    </location>
</feature>
<organism evidence="3 4">
    <name type="scientific">Arthrobacter terricola</name>
    <dbReference type="NCBI Taxonomy" id="2547396"/>
    <lineage>
        <taxon>Bacteria</taxon>
        <taxon>Bacillati</taxon>
        <taxon>Actinomycetota</taxon>
        <taxon>Actinomycetes</taxon>
        <taxon>Micrococcales</taxon>
        <taxon>Micrococcaceae</taxon>
        <taxon>Arthrobacter</taxon>
    </lineage>
</organism>